<sequence length="144" mass="15729">MPAKAEVILRYGPYSAVGLAVEHRTFRLEGLQAVLAKGGHKVVLEKIEEWNVVELMVNEDVVFQCTITDLEFATLDDSISEMKAAAVAPGLAGPDQSQCPGLYDLDEAAPTGKALGSRRRVEHAPALSRGTEVWVVQVFLRKRL</sequence>
<dbReference type="AlphaFoldDB" id="A0AAX6SI41"/>
<proteinExistence type="inferred from homology"/>
<evidence type="ECO:0000313" key="3">
    <source>
        <dbReference type="RefSeq" id="XP_021107608.1"/>
    </source>
</evidence>
<dbReference type="CTD" id="103181715"/>
<organism evidence="2 3">
    <name type="scientific">Heterocephalus glaber</name>
    <name type="common">Naked mole rat</name>
    <dbReference type="NCBI Taxonomy" id="10181"/>
    <lineage>
        <taxon>Eukaryota</taxon>
        <taxon>Metazoa</taxon>
        <taxon>Chordata</taxon>
        <taxon>Craniata</taxon>
        <taxon>Vertebrata</taxon>
        <taxon>Euteleostomi</taxon>
        <taxon>Mammalia</taxon>
        <taxon>Eutheria</taxon>
        <taxon>Euarchontoglires</taxon>
        <taxon>Glires</taxon>
        <taxon>Rodentia</taxon>
        <taxon>Hystricomorpha</taxon>
        <taxon>Bathyergidae</taxon>
        <taxon>Heterocephalus</taxon>
    </lineage>
</organism>
<dbReference type="RefSeq" id="XP_021107608.1">
    <property type="nucleotide sequence ID" value="XM_021251949.1"/>
</dbReference>
<dbReference type="PANTHER" id="PTHR28448:SF1">
    <property type="entry name" value="UPF0728 PROTEIN C10ORF53"/>
    <property type="match status" value="1"/>
</dbReference>
<protein>
    <submittedName>
        <fullName evidence="3">UPF0728 protein C10orf53 homolog isoform X1</fullName>
    </submittedName>
</protein>
<dbReference type="Proteomes" id="UP000694906">
    <property type="component" value="Unplaced"/>
</dbReference>
<gene>
    <name evidence="3" type="primary">CUNH10orf53</name>
</gene>
<reference evidence="3" key="1">
    <citation type="submission" date="2025-08" db="UniProtKB">
        <authorList>
            <consortium name="RefSeq"/>
        </authorList>
    </citation>
    <scope>IDENTIFICATION</scope>
</reference>
<evidence type="ECO:0000313" key="2">
    <source>
        <dbReference type="Proteomes" id="UP000694906"/>
    </source>
</evidence>
<name>A0AAX6SI41_HETGA</name>
<dbReference type="InterPro" id="IPR027885">
    <property type="entry name" value="UPF0728"/>
</dbReference>
<dbReference type="PANTHER" id="PTHR28448">
    <property type="entry name" value="UPF0728 PROTEIN C10ORF53"/>
    <property type="match status" value="1"/>
</dbReference>
<dbReference type="GeneID" id="101711204"/>
<accession>A0AAX6SI41</accession>
<comment type="similarity">
    <text evidence="1">Belongs to the UPF0728 family.</text>
</comment>
<keyword evidence="2" id="KW-1185">Reference proteome</keyword>
<evidence type="ECO:0000256" key="1">
    <source>
        <dbReference type="ARBA" id="ARBA00009973"/>
    </source>
</evidence>
<dbReference type="Pfam" id="PF15092">
    <property type="entry name" value="UPF0728"/>
    <property type="match status" value="1"/>
</dbReference>